<sequence length="121" mass="13755">MAIFCNIEIIGALKDMELPGAKSEIIDHIDKKSNISEASKIALNKLEDKVYNSTDEICDNIKIVCDLEIRDALAEMDFPADKNEILDYVRFRNFSEFVVRSLEDLPDGYTFNNISDICSEL</sequence>
<reference evidence="1" key="1">
    <citation type="journal article" date="2014" name="Front. Microbiol.">
        <title>High frequency of phylogenetically diverse reductive dehalogenase-homologous genes in deep subseafloor sedimentary metagenomes.</title>
        <authorList>
            <person name="Kawai M."/>
            <person name="Futagami T."/>
            <person name="Toyoda A."/>
            <person name="Takaki Y."/>
            <person name="Nishi S."/>
            <person name="Hori S."/>
            <person name="Arai W."/>
            <person name="Tsubouchi T."/>
            <person name="Morono Y."/>
            <person name="Uchiyama I."/>
            <person name="Ito T."/>
            <person name="Fujiyama A."/>
            <person name="Inagaki F."/>
            <person name="Takami H."/>
        </authorList>
    </citation>
    <scope>NUCLEOTIDE SEQUENCE</scope>
    <source>
        <strain evidence="1">Expedition CK06-06</strain>
    </source>
</reference>
<dbReference type="InterPro" id="IPR021527">
    <property type="entry name" value="DUF2795"/>
</dbReference>
<dbReference type="AlphaFoldDB" id="X1CYN8"/>
<evidence type="ECO:0008006" key="2">
    <source>
        <dbReference type="Google" id="ProtNLM"/>
    </source>
</evidence>
<comment type="caution">
    <text evidence="1">The sequence shown here is derived from an EMBL/GenBank/DDBJ whole genome shotgun (WGS) entry which is preliminary data.</text>
</comment>
<organism evidence="1">
    <name type="scientific">marine sediment metagenome</name>
    <dbReference type="NCBI Taxonomy" id="412755"/>
    <lineage>
        <taxon>unclassified sequences</taxon>
        <taxon>metagenomes</taxon>
        <taxon>ecological metagenomes</taxon>
    </lineage>
</organism>
<evidence type="ECO:0000313" key="1">
    <source>
        <dbReference type="EMBL" id="GAG98007.1"/>
    </source>
</evidence>
<dbReference type="Pfam" id="PF11387">
    <property type="entry name" value="DUF2795"/>
    <property type="match status" value="1"/>
</dbReference>
<protein>
    <recommendedName>
        <fullName evidence="2">DUF2795 domain-containing protein</fullName>
    </recommendedName>
</protein>
<gene>
    <name evidence="1" type="ORF">S01H4_51262</name>
</gene>
<accession>X1CYN8</accession>
<name>X1CYN8_9ZZZZ</name>
<proteinExistence type="predicted"/>
<dbReference type="EMBL" id="BART01029172">
    <property type="protein sequence ID" value="GAG98007.1"/>
    <property type="molecule type" value="Genomic_DNA"/>
</dbReference>